<sequence length="128" mass="14231">MLREGNEFDQDFTPFMENESLGDNDSGSRVSFVVGDREVGVGNEAVTQTSSSVSQNSEGKHTMESDLRHRSTRISPTISPITTVPYALLFFPTAVTRDEVIQHLASKTLTVLDILRDYVNTSNEYVDL</sequence>
<organism evidence="2">
    <name type="scientific">Lygus hesperus</name>
    <name type="common">Western plant bug</name>
    <dbReference type="NCBI Taxonomy" id="30085"/>
    <lineage>
        <taxon>Eukaryota</taxon>
        <taxon>Metazoa</taxon>
        <taxon>Ecdysozoa</taxon>
        <taxon>Arthropoda</taxon>
        <taxon>Hexapoda</taxon>
        <taxon>Insecta</taxon>
        <taxon>Pterygota</taxon>
        <taxon>Neoptera</taxon>
        <taxon>Paraneoptera</taxon>
        <taxon>Hemiptera</taxon>
        <taxon>Heteroptera</taxon>
        <taxon>Panheteroptera</taxon>
        <taxon>Cimicomorpha</taxon>
        <taxon>Miridae</taxon>
        <taxon>Mirini</taxon>
        <taxon>Lygus</taxon>
    </lineage>
</organism>
<reference evidence="2" key="1">
    <citation type="journal article" date="2016" name="Gigascience">
        <title>De novo construction of an expanded transcriptome assembly for the western tarnished plant bug, Lygus hesperus.</title>
        <authorList>
            <person name="Tassone E.E."/>
            <person name="Geib S.M."/>
            <person name="Hall B."/>
            <person name="Fabrick J.A."/>
            <person name="Brent C.S."/>
            <person name="Hull J.J."/>
        </authorList>
    </citation>
    <scope>NUCLEOTIDE SEQUENCE</scope>
</reference>
<name>A0A146M428_LYGHE</name>
<proteinExistence type="predicted"/>
<feature type="region of interest" description="Disordered" evidence="1">
    <location>
        <begin position="43"/>
        <end position="74"/>
    </location>
</feature>
<evidence type="ECO:0000313" key="2">
    <source>
        <dbReference type="EMBL" id="JAQ14189.1"/>
    </source>
</evidence>
<feature type="compositionally biased region" description="Basic and acidic residues" evidence="1">
    <location>
        <begin position="58"/>
        <end position="69"/>
    </location>
</feature>
<dbReference type="AlphaFoldDB" id="A0A146M428"/>
<gene>
    <name evidence="2" type="ORF">g.158</name>
</gene>
<evidence type="ECO:0000256" key="1">
    <source>
        <dbReference type="SAM" id="MobiDB-lite"/>
    </source>
</evidence>
<protein>
    <submittedName>
        <fullName evidence="2">Uncharacterized protein</fullName>
    </submittedName>
</protein>
<feature type="compositionally biased region" description="Low complexity" evidence="1">
    <location>
        <begin position="46"/>
        <end position="55"/>
    </location>
</feature>
<accession>A0A146M428</accession>
<dbReference type="EMBL" id="GDHC01004440">
    <property type="protein sequence ID" value="JAQ14189.1"/>
    <property type="molecule type" value="Transcribed_RNA"/>
</dbReference>
<feature type="region of interest" description="Disordered" evidence="1">
    <location>
        <begin position="1"/>
        <end position="28"/>
    </location>
</feature>